<keyword evidence="1" id="KW-0812">Transmembrane</keyword>
<evidence type="ECO:0000313" key="2">
    <source>
        <dbReference type="EMBL" id="KAK8492021.1"/>
    </source>
</evidence>
<evidence type="ECO:0000256" key="1">
    <source>
        <dbReference type="SAM" id="Phobius"/>
    </source>
</evidence>
<dbReference type="EMBL" id="JBBPBN010000257">
    <property type="protein sequence ID" value="KAK8492021.1"/>
    <property type="molecule type" value="Genomic_DNA"/>
</dbReference>
<keyword evidence="1" id="KW-0472">Membrane</keyword>
<reference evidence="2 3" key="1">
    <citation type="journal article" date="2024" name="G3 (Bethesda)">
        <title>Genome assembly of Hibiscus sabdariffa L. provides insights into metabolisms of medicinal natural products.</title>
        <authorList>
            <person name="Kim T."/>
        </authorList>
    </citation>
    <scope>NUCLEOTIDE SEQUENCE [LARGE SCALE GENOMIC DNA]</scope>
    <source>
        <strain evidence="2">TK-2024</strain>
        <tissue evidence="2">Old leaves</tissue>
    </source>
</reference>
<dbReference type="Proteomes" id="UP001396334">
    <property type="component" value="Unassembled WGS sequence"/>
</dbReference>
<proteinExistence type="predicted"/>
<sequence length="122" mass="13589">MISARAAGRTTIVSLVTTRVELSQKVWYSSLSERASGISLTAHQNNFLDRARDAHSLKFKSGLSPLQHFYYFLASPFSGISLFSFQIILHTFAAFFIMLFYPSGMFGRCPGLLKNLSDKNAA</sequence>
<feature type="transmembrane region" description="Helical" evidence="1">
    <location>
        <begin position="69"/>
        <end position="101"/>
    </location>
</feature>
<keyword evidence="3" id="KW-1185">Reference proteome</keyword>
<evidence type="ECO:0000313" key="3">
    <source>
        <dbReference type="Proteomes" id="UP001396334"/>
    </source>
</evidence>
<keyword evidence="1" id="KW-1133">Transmembrane helix</keyword>
<comment type="caution">
    <text evidence="2">The sequence shown here is derived from an EMBL/GenBank/DDBJ whole genome shotgun (WGS) entry which is preliminary data.</text>
</comment>
<organism evidence="2 3">
    <name type="scientific">Hibiscus sabdariffa</name>
    <name type="common">roselle</name>
    <dbReference type="NCBI Taxonomy" id="183260"/>
    <lineage>
        <taxon>Eukaryota</taxon>
        <taxon>Viridiplantae</taxon>
        <taxon>Streptophyta</taxon>
        <taxon>Embryophyta</taxon>
        <taxon>Tracheophyta</taxon>
        <taxon>Spermatophyta</taxon>
        <taxon>Magnoliopsida</taxon>
        <taxon>eudicotyledons</taxon>
        <taxon>Gunneridae</taxon>
        <taxon>Pentapetalae</taxon>
        <taxon>rosids</taxon>
        <taxon>malvids</taxon>
        <taxon>Malvales</taxon>
        <taxon>Malvaceae</taxon>
        <taxon>Malvoideae</taxon>
        <taxon>Hibiscus</taxon>
    </lineage>
</organism>
<accession>A0ABR2AFQ6</accession>
<gene>
    <name evidence="2" type="ORF">V6N11_014144</name>
</gene>
<name>A0ABR2AFQ6_9ROSI</name>
<protein>
    <submittedName>
        <fullName evidence="2">Uncharacterized protein</fullName>
    </submittedName>
</protein>